<gene>
    <name evidence="1" type="ORF">SAMN05421790_10847</name>
</gene>
<dbReference type="OrthoDB" id="2381338at2"/>
<accession>A0A1N7N965</accession>
<sequence>MKTAPSKNVLFLVVDSLMSHAIDQGIKEGRLPALSFLIQHGQYHKELVSSFPTMSITIDSTLLTGTYTDRHRVPGLIWYDRDEGRVINYGTGFREIIRDGINRTLQDLVSHLNQKHLNPETPTLYEELARLGIRSGSINGMVYRGNTDHELRFPIWLAGLTSLPRKLKVKGPDFLAYGAFSSPLKGLPDSIINDLGFSDKYPLAVTRFLVKENRLPAFLYVYFSDMDKPIHKKGPSYMGGLYKFDRELQSLLDSFGSWEQALEKVTWIICGDSGQTATLPPEKDPVIPLHKLLKGYQRLQPGKKTTPDTELVLCVNARMAYIYALKPTVRIPDLVTDLKEEPRIDLLSWREEEWIHVLHVGRNKQLKYRPGKTWTDPYNQNWEIQGEMEALGITADPRGKRLAFGEYPDPLSRLAGAHFSHSGRFLVVTAGPGYELVADHSPTHQGGGGHGSLHQTDSLVPLIITGTNLRPNHSRMVDLKAFLINLLTEHTSPGQ</sequence>
<dbReference type="Gene3D" id="3.40.720.10">
    <property type="entry name" value="Alkaline Phosphatase, subunit A"/>
    <property type="match status" value="1"/>
</dbReference>
<dbReference type="InterPro" id="IPR002591">
    <property type="entry name" value="Phosphodiest/P_Trfase"/>
</dbReference>
<name>A0A1N7N965_9BACL</name>
<dbReference type="AlphaFoldDB" id="A0A1N7N965"/>
<reference evidence="2" key="1">
    <citation type="submission" date="2017-01" db="EMBL/GenBank/DDBJ databases">
        <authorList>
            <person name="Varghese N."/>
            <person name="Submissions S."/>
        </authorList>
    </citation>
    <scope>NUCLEOTIDE SEQUENCE [LARGE SCALE GENOMIC DNA]</scope>
    <source>
        <strain evidence="2">DSM 45196</strain>
    </source>
</reference>
<dbReference type="Proteomes" id="UP000186795">
    <property type="component" value="Unassembled WGS sequence"/>
</dbReference>
<protein>
    <submittedName>
        <fullName evidence="1">Predicted pyrophosphatase or phosphodiesterase, AlkP superfamily</fullName>
    </submittedName>
</protein>
<dbReference type="Pfam" id="PF01663">
    <property type="entry name" value="Phosphodiest"/>
    <property type="match status" value="1"/>
</dbReference>
<keyword evidence="2" id="KW-1185">Reference proteome</keyword>
<dbReference type="PANTHER" id="PTHR10151">
    <property type="entry name" value="ECTONUCLEOTIDE PYROPHOSPHATASE/PHOSPHODIESTERASE"/>
    <property type="match status" value="1"/>
</dbReference>
<dbReference type="EMBL" id="FTOD01000008">
    <property type="protein sequence ID" value="SIS94731.1"/>
    <property type="molecule type" value="Genomic_DNA"/>
</dbReference>
<dbReference type="PANTHER" id="PTHR10151:SF120">
    <property type="entry name" value="BIS(5'-ADENOSYL)-TRIPHOSPHATASE"/>
    <property type="match status" value="1"/>
</dbReference>
<proteinExistence type="predicted"/>
<dbReference type="RefSeq" id="WP_076525481.1">
    <property type="nucleotide sequence ID" value="NZ_CP048103.1"/>
</dbReference>
<dbReference type="InterPro" id="IPR017850">
    <property type="entry name" value="Alkaline_phosphatase_core_sf"/>
</dbReference>
<organism evidence="1 2">
    <name type="scientific">Kroppenstedtia eburnea</name>
    <dbReference type="NCBI Taxonomy" id="714067"/>
    <lineage>
        <taxon>Bacteria</taxon>
        <taxon>Bacillati</taxon>
        <taxon>Bacillota</taxon>
        <taxon>Bacilli</taxon>
        <taxon>Bacillales</taxon>
        <taxon>Thermoactinomycetaceae</taxon>
        <taxon>Kroppenstedtia</taxon>
    </lineage>
</organism>
<dbReference type="GO" id="GO:0016787">
    <property type="term" value="F:hydrolase activity"/>
    <property type="evidence" value="ECO:0007669"/>
    <property type="project" value="UniProtKB-ARBA"/>
</dbReference>
<evidence type="ECO:0000313" key="1">
    <source>
        <dbReference type="EMBL" id="SIS94731.1"/>
    </source>
</evidence>
<dbReference type="SUPFAM" id="SSF53649">
    <property type="entry name" value="Alkaline phosphatase-like"/>
    <property type="match status" value="1"/>
</dbReference>
<evidence type="ECO:0000313" key="2">
    <source>
        <dbReference type="Proteomes" id="UP000186795"/>
    </source>
</evidence>